<accession>A0ABQ9ZV57</accession>
<organism evidence="2 3">
    <name type="scientific">Daphnia magna</name>
    <dbReference type="NCBI Taxonomy" id="35525"/>
    <lineage>
        <taxon>Eukaryota</taxon>
        <taxon>Metazoa</taxon>
        <taxon>Ecdysozoa</taxon>
        <taxon>Arthropoda</taxon>
        <taxon>Crustacea</taxon>
        <taxon>Branchiopoda</taxon>
        <taxon>Diplostraca</taxon>
        <taxon>Cladocera</taxon>
        <taxon>Anomopoda</taxon>
        <taxon>Daphniidae</taxon>
        <taxon>Daphnia</taxon>
    </lineage>
</organism>
<protein>
    <submittedName>
        <fullName evidence="2">Uncharacterized protein</fullName>
    </submittedName>
</protein>
<gene>
    <name evidence="2" type="ORF">OUZ56_031766</name>
</gene>
<comment type="caution">
    <text evidence="2">The sequence shown here is derived from an EMBL/GenBank/DDBJ whole genome shotgun (WGS) entry which is preliminary data.</text>
</comment>
<name>A0ABQ9ZV57_9CRUS</name>
<proteinExistence type="predicted"/>
<evidence type="ECO:0000256" key="1">
    <source>
        <dbReference type="SAM" id="MobiDB-lite"/>
    </source>
</evidence>
<sequence length="206" mass="23995">MKKHLHEGNLWVSPWTEEHRGSLPKIVGEDRRHQKKNGQGTEEAQRGSLWDLQERRGVYKSAVGSTRTSLNLRELYVAILAKEPKRLNGDHRGIYKNAMGSTISVAILAKEPKRLNEDHRGMYENAVGSTRTSQKIARMAKEPKRLNGDHRGIYDNAVRSTRTPWDLRDHRFEYPEIYALWIKKKRRWYGLEFNATFIITNLTASW</sequence>
<feature type="region of interest" description="Disordered" evidence="1">
    <location>
        <begin position="22"/>
        <end position="49"/>
    </location>
</feature>
<reference evidence="2 3" key="1">
    <citation type="journal article" date="2023" name="Nucleic Acids Res.">
        <title>The hologenome of Daphnia magna reveals possible DNA methylation and microbiome-mediated evolution of the host genome.</title>
        <authorList>
            <person name="Chaturvedi A."/>
            <person name="Li X."/>
            <person name="Dhandapani V."/>
            <person name="Marshall H."/>
            <person name="Kissane S."/>
            <person name="Cuenca-Cambronero M."/>
            <person name="Asole G."/>
            <person name="Calvet F."/>
            <person name="Ruiz-Romero M."/>
            <person name="Marangio P."/>
            <person name="Guigo R."/>
            <person name="Rago D."/>
            <person name="Mirbahai L."/>
            <person name="Eastwood N."/>
            <person name="Colbourne J.K."/>
            <person name="Zhou J."/>
            <person name="Mallon E."/>
            <person name="Orsini L."/>
        </authorList>
    </citation>
    <scope>NUCLEOTIDE SEQUENCE [LARGE SCALE GENOMIC DNA]</scope>
    <source>
        <strain evidence="2">LRV0_1</strain>
    </source>
</reference>
<evidence type="ECO:0000313" key="3">
    <source>
        <dbReference type="Proteomes" id="UP001234178"/>
    </source>
</evidence>
<feature type="compositionally biased region" description="Basic and acidic residues" evidence="1">
    <location>
        <begin position="22"/>
        <end position="32"/>
    </location>
</feature>
<dbReference type="EMBL" id="JAOYFB010000005">
    <property type="protein sequence ID" value="KAK4016798.1"/>
    <property type="molecule type" value="Genomic_DNA"/>
</dbReference>
<evidence type="ECO:0000313" key="2">
    <source>
        <dbReference type="EMBL" id="KAK4016798.1"/>
    </source>
</evidence>
<dbReference type="Proteomes" id="UP001234178">
    <property type="component" value="Unassembled WGS sequence"/>
</dbReference>
<keyword evidence="3" id="KW-1185">Reference proteome</keyword>